<organism evidence="10 11">
    <name type="scientific">Rhodotorula taiwanensis</name>
    <dbReference type="NCBI Taxonomy" id="741276"/>
    <lineage>
        <taxon>Eukaryota</taxon>
        <taxon>Fungi</taxon>
        <taxon>Dikarya</taxon>
        <taxon>Basidiomycota</taxon>
        <taxon>Pucciniomycotina</taxon>
        <taxon>Microbotryomycetes</taxon>
        <taxon>Sporidiobolales</taxon>
        <taxon>Sporidiobolaceae</taxon>
        <taxon>Rhodotorula</taxon>
    </lineage>
</organism>
<feature type="region of interest" description="Disordered" evidence="9">
    <location>
        <begin position="144"/>
        <end position="163"/>
    </location>
</feature>
<protein>
    <recommendedName>
        <fullName evidence="4">Mitochondrial zinc maintenance protein 1, mitochondrial</fullName>
    </recommendedName>
</protein>
<evidence type="ECO:0000256" key="3">
    <source>
        <dbReference type="ARBA" id="ARBA00011589"/>
    </source>
</evidence>
<dbReference type="STRING" id="741276.A0A2S5B1G0"/>
<proteinExistence type="inferred from homology"/>
<evidence type="ECO:0000313" key="11">
    <source>
        <dbReference type="Proteomes" id="UP000237144"/>
    </source>
</evidence>
<comment type="subunit">
    <text evidence="3">Interacts with RIP1.</text>
</comment>
<reference evidence="10 11" key="1">
    <citation type="journal article" date="2018" name="Front. Microbiol.">
        <title>Prospects for Fungal Bioremediation of Acidic Radioactive Waste Sites: Characterization and Genome Sequence of Rhodotorula taiwanensis MD1149.</title>
        <authorList>
            <person name="Tkavc R."/>
            <person name="Matrosova V.Y."/>
            <person name="Grichenko O.E."/>
            <person name="Gostincar C."/>
            <person name="Volpe R.P."/>
            <person name="Klimenkova P."/>
            <person name="Gaidamakova E.K."/>
            <person name="Zhou C.E."/>
            <person name="Stewart B.J."/>
            <person name="Lyman M.G."/>
            <person name="Malfatti S.A."/>
            <person name="Rubinfeld B."/>
            <person name="Courtot M."/>
            <person name="Singh J."/>
            <person name="Dalgard C.L."/>
            <person name="Hamilton T."/>
            <person name="Frey K.G."/>
            <person name="Gunde-Cimerman N."/>
            <person name="Dugan L."/>
            <person name="Daly M.J."/>
        </authorList>
    </citation>
    <scope>NUCLEOTIDE SEQUENCE [LARGE SCALE GENOMIC DNA]</scope>
    <source>
        <strain evidence="10 11">MD1149</strain>
    </source>
</reference>
<dbReference type="GO" id="GO:0044183">
    <property type="term" value="F:protein folding chaperone"/>
    <property type="evidence" value="ECO:0007669"/>
    <property type="project" value="TreeGrafter"/>
</dbReference>
<keyword evidence="5" id="KW-0809">Transit peptide</keyword>
<dbReference type="PANTHER" id="PTHR46749:SF1">
    <property type="entry name" value="COMPLEX III ASSEMBLY FACTOR LYRM7"/>
    <property type="match status" value="1"/>
</dbReference>
<evidence type="ECO:0000256" key="2">
    <source>
        <dbReference type="ARBA" id="ARBA00009949"/>
    </source>
</evidence>
<evidence type="ECO:0000256" key="9">
    <source>
        <dbReference type="SAM" id="MobiDB-lite"/>
    </source>
</evidence>
<dbReference type="Proteomes" id="UP000237144">
    <property type="component" value="Unassembled WGS sequence"/>
</dbReference>
<evidence type="ECO:0000256" key="5">
    <source>
        <dbReference type="ARBA" id="ARBA00022946"/>
    </source>
</evidence>
<gene>
    <name evidence="10" type="ORF">BMF94_6395</name>
</gene>
<evidence type="ECO:0000256" key="7">
    <source>
        <dbReference type="ARBA" id="ARBA00023186"/>
    </source>
</evidence>
<keyword evidence="7" id="KW-0143">Chaperone</keyword>
<evidence type="ECO:0000256" key="1">
    <source>
        <dbReference type="ARBA" id="ARBA00004305"/>
    </source>
</evidence>
<accession>A0A2S5B1G0</accession>
<dbReference type="PANTHER" id="PTHR46749">
    <property type="entry name" value="COMPLEX III ASSEMBLY FACTOR LYRM7"/>
    <property type="match status" value="1"/>
</dbReference>
<dbReference type="OrthoDB" id="277888at2759"/>
<dbReference type="InterPro" id="IPR045298">
    <property type="entry name" value="Complex1_LYR_LYRM7"/>
</dbReference>
<dbReference type="GO" id="GO:0005759">
    <property type="term" value="C:mitochondrial matrix"/>
    <property type="evidence" value="ECO:0007669"/>
    <property type="project" value="UniProtKB-SubCell"/>
</dbReference>
<keyword evidence="6" id="KW-0496">Mitochondrion</keyword>
<dbReference type="EMBL" id="PJQD01000113">
    <property type="protein sequence ID" value="POY70617.1"/>
    <property type="molecule type" value="Genomic_DNA"/>
</dbReference>
<evidence type="ECO:0000313" key="10">
    <source>
        <dbReference type="EMBL" id="POY70617.1"/>
    </source>
</evidence>
<sequence>MLCAVLWRPYVPGLTGLERSRESDLGPLTEWKDSVGWYRRLDAPRGGGKEVIYERLLASACMGSCLGSKSARIGEMKLRAPFASHHTPMSLVLSRAQCAKAAAAYRALLRAQRITFKGDDFALKAAHQQTRVLFNRFIPSASATRSPFSASDPPIPAPSLAPEGELTPEKVDQHIAGAFEIADFLKKNVVQGIRTEEGNYCELRRTGWCLADARVRLPPDFQYASLTILPPLPSPRQSCALHLRATTLFEHYRLFDEPPALRIHEETERGDNDSIKKANAEIPPEIKNVNLRRRRRRKGDAAEPTDAPAGCCGGTGASA</sequence>
<evidence type="ECO:0000256" key="4">
    <source>
        <dbReference type="ARBA" id="ARBA00015108"/>
    </source>
</evidence>
<comment type="similarity">
    <text evidence="2">Belongs to the complex I LYR family. MZM1 subfamily.</text>
</comment>
<dbReference type="GO" id="GO:0034551">
    <property type="term" value="P:mitochondrial respiratory chain complex III assembly"/>
    <property type="evidence" value="ECO:0007669"/>
    <property type="project" value="InterPro"/>
</dbReference>
<dbReference type="InterPro" id="IPR050435">
    <property type="entry name" value="MZM1/LYRM7"/>
</dbReference>
<feature type="region of interest" description="Disordered" evidence="9">
    <location>
        <begin position="282"/>
        <end position="319"/>
    </location>
</feature>
<comment type="caution">
    <text evidence="10">The sequence shown here is derived from an EMBL/GenBank/DDBJ whole genome shotgun (WGS) entry which is preliminary data.</text>
</comment>
<comment type="function">
    <text evidence="8">Assembly factor required for Rieske Fe-S protein RIP1 incorporation into the cytochrome b-c1 (CIII) complex. Functions as a chaperone, binding to this subunit within the mitochondrial matrix and stabilizing it prior to its translocation and insertion into the late CIII dimeric intermediate within the mitochondrial inner membrane. Modulates the mitochondrial matrix zinc pool.</text>
</comment>
<dbReference type="AlphaFoldDB" id="A0A2S5B1G0"/>
<name>A0A2S5B1G0_9BASI</name>
<evidence type="ECO:0000256" key="8">
    <source>
        <dbReference type="ARBA" id="ARBA00025268"/>
    </source>
</evidence>
<comment type="subcellular location">
    <subcellularLocation>
        <location evidence="1">Mitochondrion matrix</location>
    </subcellularLocation>
</comment>
<keyword evidence="11" id="KW-1185">Reference proteome</keyword>
<dbReference type="CDD" id="cd20267">
    <property type="entry name" value="Complex1_LYR_LYRM7"/>
    <property type="match status" value="1"/>
</dbReference>
<evidence type="ECO:0000256" key="6">
    <source>
        <dbReference type="ARBA" id="ARBA00023128"/>
    </source>
</evidence>